<evidence type="ECO:0000259" key="2">
    <source>
        <dbReference type="Pfam" id="PF12740"/>
    </source>
</evidence>
<comment type="caution">
    <text evidence="3">The sequence shown here is derived from an EMBL/GenBank/DDBJ whole genome shotgun (WGS) entry which is preliminary data.</text>
</comment>
<sequence length="324" mass="34703">MTFLRMAVAALALALVTILAPQAAAAPGVGVVEYNLGDQAFRDPTVSVPMELAAVVHYPRDLGGRPHPLIVQEHGSWWSCVDPVAKTPGGDWPCPPGQRTLPSYRGYDYLGEKLAERGFVVVSISANAINAHLLGDEGYFARAHLVNKHLELWRDLARGEGPLASTLGRFRGHVDLSRVGTMGHSRGGKGVMWQASDKHTPEWPAGVRIRAVVPLAPVYFNSTEDDNSDVLVTRVPFKVVVSSCDGAVGTVGLQYVKDVVGKNPDASSVTLTGANHNFFNTEWSPGKIGGEDDTTAGCVGKLTPGQQRGAAVREIVSFFSSRLR</sequence>
<dbReference type="RefSeq" id="WP_377870826.1">
    <property type="nucleotide sequence ID" value="NZ_JBHMAY010000025.1"/>
</dbReference>
<gene>
    <name evidence="3" type="ORF">ACFORO_19275</name>
</gene>
<feature type="domain" description="PET hydrolase/cutinase-like" evidence="2">
    <location>
        <begin position="108"/>
        <end position="231"/>
    </location>
</feature>
<dbReference type="Pfam" id="PF12740">
    <property type="entry name" value="PETase"/>
    <property type="match status" value="1"/>
</dbReference>
<organism evidence="3 4">
    <name type="scientific">Amycolatopsis halotolerans</name>
    <dbReference type="NCBI Taxonomy" id="330083"/>
    <lineage>
        <taxon>Bacteria</taxon>
        <taxon>Bacillati</taxon>
        <taxon>Actinomycetota</taxon>
        <taxon>Actinomycetes</taxon>
        <taxon>Pseudonocardiales</taxon>
        <taxon>Pseudonocardiaceae</taxon>
        <taxon>Amycolatopsis</taxon>
    </lineage>
</organism>
<evidence type="ECO:0000313" key="3">
    <source>
        <dbReference type="EMBL" id="MFC3512323.1"/>
    </source>
</evidence>
<accession>A0ABV7QJ25</accession>
<dbReference type="InterPro" id="IPR041127">
    <property type="entry name" value="PET_hydrolase/cutinase-like"/>
</dbReference>
<name>A0ABV7QJ25_9PSEU</name>
<feature type="chain" id="PRO_5046555952" evidence="1">
    <location>
        <begin position="26"/>
        <end position="324"/>
    </location>
</feature>
<dbReference type="GO" id="GO:0016787">
    <property type="term" value="F:hydrolase activity"/>
    <property type="evidence" value="ECO:0007669"/>
    <property type="project" value="UniProtKB-KW"/>
</dbReference>
<evidence type="ECO:0000256" key="1">
    <source>
        <dbReference type="SAM" id="SignalP"/>
    </source>
</evidence>
<dbReference type="EMBL" id="JBHRWI010000022">
    <property type="protein sequence ID" value="MFC3512323.1"/>
    <property type="molecule type" value="Genomic_DNA"/>
</dbReference>
<dbReference type="Gene3D" id="3.40.50.1820">
    <property type="entry name" value="alpha/beta hydrolase"/>
    <property type="match status" value="1"/>
</dbReference>
<protein>
    <submittedName>
        <fullName evidence="3">Alpha/beta hydrolase family protein</fullName>
    </submittedName>
</protein>
<keyword evidence="4" id="KW-1185">Reference proteome</keyword>
<keyword evidence="1" id="KW-0732">Signal</keyword>
<dbReference type="SUPFAM" id="SSF53474">
    <property type="entry name" value="alpha/beta-Hydrolases"/>
    <property type="match status" value="1"/>
</dbReference>
<evidence type="ECO:0000313" key="4">
    <source>
        <dbReference type="Proteomes" id="UP001595764"/>
    </source>
</evidence>
<feature type="signal peptide" evidence="1">
    <location>
        <begin position="1"/>
        <end position="25"/>
    </location>
</feature>
<dbReference type="Proteomes" id="UP001595764">
    <property type="component" value="Unassembled WGS sequence"/>
</dbReference>
<proteinExistence type="predicted"/>
<keyword evidence="3" id="KW-0378">Hydrolase</keyword>
<dbReference type="InterPro" id="IPR029058">
    <property type="entry name" value="AB_hydrolase_fold"/>
</dbReference>
<reference evidence="4" key="1">
    <citation type="journal article" date="2019" name="Int. J. Syst. Evol. Microbiol.">
        <title>The Global Catalogue of Microorganisms (GCM) 10K type strain sequencing project: providing services to taxonomists for standard genome sequencing and annotation.</title>
        <authorList>
            <consortium name="The Broad Institute Genomics Platform"/>
            <consortium name="The Broad Institute Genome Sequencing Center for Infectious Disease"/>
            <person name="Wu L."/>
            <person name="Ma J."/>
        </authorList>
    </citation>
    <scope>NUCLEOTIDE SEQUENCE [LARGE SCALE GENOMIC DNA]</scope>
    <source>
        <strain evidence="4">CGMCC 4.7682</strain>
    </source>
</reference>